<evidence type="ECO:0000313" key="3">
    <source>
        <dbReference type="Proteomes" id="UP000270856"/>
    </source>
</evidence>
<sequence length="141" mass="15987">MKIKILLVFTFLLITYGTIAQTIATNETKIIVAVNKTDNTIDKLVFYNTFKELSTKEVEKKYPKNAFYLGLLKGLYTVENNEIQMGKEATLTLYSNKQYYPKDNKFSSEKIKIGNSIIIGSAKTQVVSNKDGEITIKTINQ</sequence>
<keyword evidence="3" id="KW-1185">Reference proteome</keyword>
<dbReference type="AlphaFoldDB" id="A0A3N4NWR1"/>
<name>A0A3N4NWR1_9FLAO</name>
<dbReference type="Proteomes" id="UP000270856">
    <property type="component" value="Unassembled WGS sequence"/>
</dbReference>
<protein>
    <recommendedName>
        <fullName evidence="4">Cyclophilin-like domain-containing protein</fullName>
    </recommendedName>
</protein>
<proteinExistence type="predicted"/>
<dbReference type="EMBL" id="RPFJ01000011">
    <property type="protein sequence ID" value="RPD96620.1"/>
    <property type="molecule type" value="Genomic_DNA"/>
</dbReference>
<evidence type="ECO:0000313" key="2">
    <source>
        <dbReference type="EMBL" id="RPD96620.1"/>
    </source>
</evidence>
<evidence type="ECO:0000256" key="1">
    <source>
        <dbReference type="SAM" id="SignalP"/>
    </source>
</evidence>
<dbReference type="RefSeq" id="WP_123897949.1">
    <property type="nucleotide sequence ID" value="NZ_RPFJ01000011.1"/>
</dbReference>
<dbReference type="OrthoDB" id="1446080at2"/>
<feature type="chain" id="PRO_5018195762" description="Cyclophilin-like domain-containing protein" evidence="1">
    <location>
        <begin position="21"/>
        <end position="141"/>
    </location>
</feature>
<reference evidence="2 3" key="1">
    <citation type="submission" date="2018-11" db="EMBL/GenBank/DDBJ databases">
        <title>Aureibaculum marinum gen. nov., sp. nov., a member of the family Flavobacteriaceae isolated from the Bohai Sea.</title>
        <authorList>
            <person name="Ji X."/>
        </authorList>
    </citation>
    <scope>NUCLEOTIDE SEQUENCE [LARGE SCALE GENOMIC DNA]</scope>
    <source>
        <strain evidence="2 3">BH-SD17</strain>
    </source>
</reference>
<comment type="caution">
    <text evidence="2">The sequence shown here is derived from an EMBL/GenBank/DDBJ whole genome shotgun (WGS) entry which is preliminary data.</text>
</comment>
<gene>
    <name evidence="2" type="ORF">EGM88_09665</name>
</gene>
<organism evidence="2 3">
    <name type="scientific">Aureibaculum marinum</name>
    <dbReference type="NCBI Taxonomy" id="2487930"/>
    <lineage>
        <taxon>Bacteria</taxon>
        <taxon>Pseudomonadati</taxon>
        <taxon>Bacteroidota</taxon>
        <taxon>Flavobacteriia</taxon>
        <taxon>Flavobacteriales</taxon>
        <taxon>Flavobacteriaceae</taxon>
        <taxon>Aureibaculum</taxon>
    </lineage>
</organism>
<keyword evidence="1" id="KW-0732">Signal</keyword>
<evidence type="ECO:0008006" key="4">
    <source>
        <dbReference type="Google" id="ProtNLM"/>
    </source>
</evidence>
<feature type="signal peptide" evidence="1">
    <location>
        <begin position="1"/>
        <end position="20"/>
    </location>
</feature>
<accession>A0A3N4NWR1</accession>